<evidence type="ECO:0000259" key="1">
    <source>
        <dbReference type="Pfam" id="PF26130"/>
    </source>
</evidence>
<organism evidence="2 3">
    <name type="scientific">Buddleja alternifolia</name>
    <dbReference type="NCBI Taxonomy" id="168488"/>
    <lineage>
        <taxon>Eukaryota</taxon>
        <taxon>Viridiplantae</taxon>
        <taxon>Streptophyta</taxon>
        <taxon>Embryophyta</taxon>
        <taxon>Tracheophyta</taxon>
        <taxon>Spermatophyta</taxon>
        <taxon>Magnoliopsida</taxon>
        <taxon>eudicotyledons</taxon>
        <taxon>Gunneridae</taxon>
        <taxon>Pentapetalae</taxon>
        <taxon>asterids</taxon>
        <taxon>lamiids</taxon>
        <taxon>Lamiales</taxon>
        <taxon>Scrophulariaceae</taxon>
        <taxon>Buddlejeae</taxon>
        <taxon>Buddleja</taxon>
    </lineage>
</organism>
<sequence>MFTLSEVAVSFDLPSAGRRKHWMIVSGQEKICLRPGCGECGLNRFAFLFQRISQLYVTSLDYCIAGTMSADLFTLKVHHGGMFVNEGVFQYVGGTVTLFEELDPDFMSFYEILNPIRRLGYPPTIVMWYRLPNSELENGLRLIDSDRVVCTMFVEYSINKYVFLQIPVTNGANASTTWNSPTTQNRIQTNGSQLGDNVQVQKFNSRFGGVIFSSQSSSNKYSVTTDNGDSSNPA</sequence>
<dbReference type="EMBL" id="WHWC01000003">
    <property type="protein sequence ID" value="KAG8385146.1"/>
    <property type="molecule type" value="Genomic_DNA"/>
</dbReference>
<dbReference type="InterPro" id="IPR058594">
    <property type="entry name" value="PB1-like_dom_pln"/>
</dbReference>
<proteinExistence type="predicted"/>
<protein>
    <recommendedName>
        <fullName evidence="1">PB1-like domain-containing protein</fullName>
    </recommendedName>
</protein>
<dbReference type="Proteomes" id="UP000826271">
    <property type="component" value="Unassembled WGS sequence"/>
</dbReference>
<reference evidence="2" key="1">
    <citation type="submission" date="2019-10" db="EMBL/GenBank/DDBJ databases">
        <authorList>
            <person name="Zhang R."/>
            <person name="Pan Y."/>
            <person name="Wang J."/>
            <person name="Ma R."/>
            <person name="Yu S."/>
        </authorList>
    </citation>
    <scope>NUCLEOTIDE SEQUENCE</scope>
    <source>
        <strain evidence="2">LA-IB0</strain>
        <tissue evidence="2">Leaf</tissue>
    </source>
</reference>
<evidence type="ECO:0000313" key="2">
    <source>
        <dbReference type="EMBL" id="KAG8385146.1"/>
    </source>
</evidence>
<gene>
    <name evidence="2" type="ORF">BUALT_Bualt03G0011400</name>
</gene>
<name>A0AAV6XQ50_9LAMI</name>
<evidence type="ECO:0000313" key="3">
    <source>
        <dbReference type="Proteomes" id="UP000826271"/>
    </source>
</evidence>
<comment type="caution">
    <text evidence="2">The sequence shown here is derived from an EMBL/GenBank/DDBJ whole genome shotgun (WGS) entry which is preliminary data.</text>
</comment>
<dbReference type="Pfam" id="PF26130">
    <property type="entry name" value="PB1-like"/>
    <property type="match status" value="1"/>
</dbReference>
<keyword evidence="3" id="KW-1185">Reference proteome</keyword>
<dbReference type="AlphaFoldDB" id="A0AAV6XQ50"/>
<accession>A0AAV6XQ50</accession>
<feature type="domain" description="PB1-like" evidence="1">
    <location>
        <begin position="71"/>
        <end position="153"/>
    </location>
</feature>